<sequence>MAESFTLRDFITLGGLAGLMLMVLFQNMAITDLRRSLQQQGNVDLPAAHPHVRRLQVNETAAGVANETAEGSEFPVRDAVKEQCPVLYDTVKLALREDLTNELGYEADDETGVLRTIDGEDGTVVQVKEYYDAIGMFDLLTAPLDDLYKMDTLYLTFGEDDRFEKLYTVEEVTRDLVDPLVEIRFHGGDMLRMVPEGANLYDKDDMEIPIAVFAGPEYDPESDLLITVDEYLNSTAAAGTNATDGDSTRRLQLSRSFGSTRGQVGNQVFFNTGSYTSRRSLGPVTNFRAQRFQAMASGGRCRGTAGQCRGTGR</sequence>
<dbReference type="AlphaFoldDB" id="A0A0G4EKK0"/>
<evidence type="ECO:0000313" key="2">
    <source>
        <dbReference type="EMBL" id="CEL97970.1"/>
    </source>
</evidence>
<gene>
    <name evidence="2" type="ORF">Vbra_12417</name>
</gene>
<name>A0A0G4EKK0_VITBC</name>
<dbReference type="PhylomeDB" id="A0A0G4EKK0"/>
<proteinExistence type="predicted"/>
<organism evidence="2 3">
    <name type="scientific">Vitrella brassicaformis (strain CCMP3155)</name>
    <dbReference type="NCBI Taxonomy" id="1169540"/>
    <lineage>
        <taxon>Eukaryota</taxon>
        <taxon>Sar</taxon>
        <taxon>Alveolata</taxon>
        <taxon>Colpodellida</taxon>
        <taxon>Vitrellaceae</taxon>
        <taxon>Vitrella</taxon>
    </lineage>
</organism>
<dbReference type="InParanoid" id="A0A0G4EKK0"/>
<keyword evidence="1" id="KW-0812">Transmembrane</keyword>
<reference evidence="2 3" key="1">
    <citation type="submission" date="2014-11" db="EMBL/GenBank/DDBJ databases">
        <authorList>
            <person name="Zhu J."/>
            <person name="Qi W."/>
            <person name="Song R."/>
        </authorList>
    </citation>
    <scope>NUCLEOTIDE SEQUENCE [LARGE SCALE GENOMIC DNA]</scope>
</reference>
<keyword evidence="1" id="KW-0472">Membrane</keyword>
<accession>A0A0G4EKK0</accession>
<dbReference type="EMBL" id="CDMY01000260">
    <property type="protein sequence ID" value="CEL97970.1"/>
    <property type="molecule type" value="Genomic_DNA"/>
</dbReference>
<keyword evidence="1" id="KW-1133">Transmembrane helix</keyword>
<dbReference type="Proteomes" id="UP000041254">
    <property type="component" value="Unassembled WGS sequence"/>
</dbReference>
<protein>
    <submittedName>
        <fullName evidence="2">Uncharacterized protein</fullName>
    </submittedName>
</protein>
<dbReference type="VEuPathDB" id="CryptoDB:Vbra_12417"/>
<keyword evidence="3" id="KW-1185">Reference proteome</keyword>
<feature type="transmembrane region" description="Helical" evidence="1">
    <location>
        <begin position="6"/>
        <end position="25"/>
    </location>
</feature>
<evidence type="ECO:0000256" key="1">
    <source>
        <dbReference type="SAM" id="Phobius"/>
    </source>
</evidence>
<evidence type="ECO:0000313" key="3">
    <source>
        <dbReference type="Proteomes" id="UP000041254"/>
    </source>
</evidence>